<dbReference type="InterPro" id="IPR032710">
    <property type="entry name" value="NTF2-like_dom_sf"/>
</dbReference>
<dbReference type="Pfam" id="PF12680">
    <property type="entry name" value="SnoaL_2"/>
    <property type="match status" value="1"/>
</dbReference>
<gene>
    <name evidence="2" type="ORF">BES08_18140</name>
    <name evidence="3" type="ORF">BV97_04940</name>
</gene>
<sequence length="134" mass="14543">MEDAQGLARRFGELLAQLRFPEAFELLADDGIYTVIGTTPASGVYHGPKDLIARLVPLLSDFVEPPAVRFEEPIVQGDRAVLLGSGRGVGPTGPYDQPYYAFVMRAAGGRLVEVIEFMDTMMLQSAVFGEQAAH</sequence>
<dbReference type="RefSeq" id="WP_036529652.1">
    <property type="nucleotide sequence ID" value="NZ_CP017076.1"/>
</dbReference>
<dbReference type="SUPFAM" id="SSF54427">
    <property type="entry name" value="NTF2-like"/>
    <property type="match status" value="1"/>
</dbReference>
<dbReference type="AlphaFoldDB" id="A0A031JJ62"/>
<dbReference type="Gene3D" id="3.10.450.50">
    <property type="match status" value="1"/>
</dbReference>
<reference evidence="5" key="3">
    <citation type="journal article" date="2017" name="J. Biotechnol.">
        <title>Complete genome sequence of Novosphingobium resinovorum SA1, a versatile xenobiotic-degrading bacterium capable of utilizing sulfanilic acid.</title>
        <authorList>
            <person name="Hegedus B."/>
            <person name="Kos P.B."/>
            <person name="Balint B."/>
            <person name="Maroti G."/>
            <person name="Gan H.M."/>
            <person name="Perei K."/>
            <person name="Rakhely G."/>
        </authorList>
    </citation>
    <scope>NUCLEOTIDE SEQUENCE [LARGE SCALE GENOMIC DNA]</scope>
    <source>
        <strain evidence="5">SA1</strain>
    </source>
</reference>
<reference evidence="3 4" key="1">
    <citation type="submission" date="2014-03" db="EMBL/GenBank/DDBJ databases">
        <title>Whole genome sequence of Novosphingobium resinovorum KF1.</title>
        <authorList>
            <person name="Gan H.M."/>
            <person name="Gan H.Y."/>
            <person name="Chew T.H."/>
            <person name="Savka M.A."/>
        </authorList>
    </citation>
    <scope>NUCLEOTIDE SEQUENCE [LARGE SCALE GENOMIC DNA]</scope>
    <source>
        <strain evidence="3 4">KF1</strain>
    </source>
</reference>
<accession>A0A031JJ62</accession>
<dbReference type="EMBL" id="CP017076">
    <property type="protein sequence ID" value="AOR78838.1"/>
    <property type="molecule type" value="Genomic_DNA"/>
</dbReference>
<reference evidence="2" key="2">
    <citation type="submission" date="2016-08" db="EMBL/GenBank/DDBJ databases">
        <authorList>
            <person name="Seilhamer J.J."/>
        </authorList>
    </citation>
    <scope>NUCLEOTIDE SEQUENCE [LARGE SCALE GENOMIC DNA]</scope>
    <source>
        <strain evidence="2">SA1</strain>
        <plasmid evidence="2">pSA1</plasmid>
    </source>
</reference>
<keyword evidence="2" id="KW-0614">Plasmid</keyword>
<dbReference type="KEGG" id="nre:BES08_18140"/>
<protein>
    <recommendedName>
        <fullName evidence="1">SnoaL-like domain-containing protein</fullName>
    </recommendedName>
</protein>
<geneLocation type="plasmid" evidence="2 5">
    <name>pSA1</name>
</geneLocation>
<evidence type="ECO:0000313" key="5">
    <source>
        <dbReference type="Proteomes" id="UP000094626"/>
    </source>
</evidence>
<evidence type="ECO:0000259" key="1">
    <source>
        <dbReference type="Pfam" id="PF12680"/>
    </source>
</evidence>
<dbReference type="eggNOG" id="COG3631">
    <property type="taxonomic scope" value="Bacteria"/>
</dbReference>
<keyword evidence="5" id="KW-1185">Reference proteome</keyword>
<dbReference type="Proteomes" id="UP000094626">
    <property type="component" value="Plasmid pSA1"/>
</dbReference>
<evidence type="ECO:0000313" key="4">
    <source>
        <dbReference type="Proteomes" id="UP000024329"/>
    </source>
</evidence>
<dbReference type="EMBL" id="JFYZ01000047">
    <property type="protein sequence ID" value="EZP73186.1"/>
    <property type="molecule type" value="Genomic_DNA"/>
</dbReference>
<name>A0A031JJ62_9SPHN</name>
<evidence type="ECO:0000313" key="2">
    <source>
        <dbReference type="EMBL" id="AOR78838.1"/>
    </source>
</evidence>
<organism evidence="3 4">
    <name type="scientific">Novosphingobium resinovorum</name>
    <dbReference type="NCBI Taxonomy" id="158500"/>
    <lineage>
        <taxon>Bacteria</taxon>
        <taxon>Pseudomonadati</taxon>
        <taxon>Pseudomonadota</taxon>
        <taxon>Alphaproteobacteria</taxon>
        <taxon>Sphingomonadales</taxon>
        <taxon>Sphingomonadaceae</taxon>
        <taxon>Novosphingobium</taxon>
    </lineage>
</organism>
<dbReference type="OrthoDB" id="7596775at2"/>
<evidence type="ECO:0000313" key="3">
    <source>
        <dbReference type="EMBL" id="EZP73186.1"/>
    </source>
</evidence>
<dbReference type="InterPro" id="IPR037401">
    <property type="entry name" value="SnoaL-like"/>
</dbReference>
<dbReference type="Proteomes" id="UP000024329">
    <property type="component" value="Unassembled WGS sequence"/>
</dbReference>
<dbReference type="PATRIC" id="fig|158500.4.peg.5019"/>
<feature type="domain" description="SnoaL-like" evidence="1">
    <location>
        <begin position="9"/>
        <end position="114"/>
    </location>
</feature>
<proteinExistence type="predicted"/>